<feature type="transmembrane region" description="Helical" evidence="2">
    <location>
        <begin position="37"/>
        <end position="58"/>
    </location>
</feature>
<evidence type="ECO:0000313" key="3">
    <source>
        <dbReference type="EMBL" id="ACL38804.1"/>
    </source>
</evidence>
<name>B8HCM1_PSECP</name>
<dbReference type="HOGENOM" id="CLU_1217796_0_0_11"/>
<keyword evidence="2" id="KW-0812">Transmembrane</keyword>
<feature type="region of interest" description="Disordered" evidence="1">
    <location>
        <begin position="134"/>
        <end position="252"/>
    </location>
</feature>
<keyword evidence="2" id="KW-1133">Transmembrane helix</keyword>
<proteinExistence type="predicted"/>
<feature type="transmembrane region" description="Helical" evidence="2">
    <location>
        <begin position="109"/>
        <end position="130"/>
    </location>
</feature>
<evidence type="ECO:0000256" key="1">
    <source>
        <dbReference type="SAM" id="MobiDB-lite"/>
    </source>
</evidence>
<dbReference type="STRING" id="452863.Achl_0809"/>
<feature type="transmembrane region" description="Helical" evidence="2">
    <location>
        <begin position="12"/>
        <end position="31"/>
    </location>
</feature>
<accession>B8HCM1</accession>
<keyword evidence="4" id="KW-1185">Reference proteome</keyword>
<dbReference type="KEGG" id="ach:Achl_0809"/>
<feature type="compositionally biased region" description="Polar residues" evidence="1">
    <location>
        <begin position="193"/>
        <end position="211"/>
    </location>
</feature>
<gene>
    <name evidence="3" type="ordered locus">Achl_0809</name>
</gene>
<feature type="compositionally biased region" description="Low complexity" evidence="1">
    <location>
        <begin position="139"/>
        <end position="180"/>
    </location>
</feature>
<protein>
    <submittedName>
        <fullName evidence="3">Uncharacterized protein</fullName>
    </submittedName>
</protein>
<dbReference type="EMBL" id="CP001341">
    <property type="protein sequence ID" value="ACL38804.1"/>
    <property type="molecule type" value="Genomic_DNA"/>
</dbReference>
<evidence type="ECO:0000313" key="4">
    <source>
        <dbReference type="Proteomes" id="UP000002505"/>
    </source>
</evidence>
<keyword evidence="2" id="KW-0472">Membrane</keyword>
<sequence>MMEHMRHMGNSGKFAVICGIVAAGLLVLTGMTLAEPVFLAFLGVLALAYVAAVGELLVRRRRLALLATGAGTSITIACSLAFLSTWELAFDGESSFIGTPLPTNDPDNYFMVAAAAAAGTLAVLFLGAAWPSRRRTATGRKPATAGRRPPAASRPSGRGTAQNPARRQGAQRTGAQRTGAPRPGAPRSGDQGSGTQRSATRASGGQRSSLQAPGAQGSAAQRPPGTRPPARLPSTPARRPSPKSGNGPVTGR</sequence>
<reference evidence="3" key="1">
    <citation type="submission" date="2009-01" db="EMBL/GenBank/DDBJ databases">
        <title>Complete sequence of chromosome of Arthrobacter chlorophenolicus A6.</title>
        <authorList>
            <consortium name="US DOE Joint Genome Institute"/>
            <person name="Lucas S."/>
            <person name="Copeland A."/>
            <person name="Lapidus A."/>
            <person name="Glavina del Rio T."/>
            <person name="Tice H."/>
            <person name="Bruce D."/>
            <person name="Goodwin L."/>
            <person name="Pitluck S."/>
            <person name="Goltsman E."/>
            <person name="Clum A."/>
            <person name="Larimer F."/>
            <person name="Land M."/>
            <person name="Hauser L."/>
            <person name="Kyrpides N."/>
            <person name="Mikhailova N."/>
            <person name="Jansson J."/>
            <person name="Richardson P."/>
        </authorList>
    </citation>
    <scope>NUCLEOTIDE SEQUENCE [LARGE SCALE GENOMIC DNA]</scope>
    <source>
        <strain evidence="3">A6</strain>
    </source>
</reference>
<feature type="transmembrane region" description="Helical" evidence="2">
    <location>
        <begin position="65"/>
        <end position="89"/>
    </location>
</feature>
<evidence type="ECO:0000256" key="2">
    <source>
        <dbReference type="SAM" id="Phobius"/>
    </source>
</evidence>
<organism evidence="3 4">
    <name type="scientific">Pseudarthrobacter chlorophenolicus (strain ATCC 700700 / DSM 12829 / CIP 107037 / JCM 12360 / KCTC 9906 / NCIMB 13794 / A6)</name>
    <name type="common">Arthrobacter chlorophenolicus</name>
    <dbReference type="NCBI Taxonomy" id="452863"/>
    <lineage>
        <taxon>Bacteria</taxon>
        <taxon>Bacillati</taxon>
        <taxon>Actinomycetota</taxon>
        <taxon>Actinomycetes</taxon>
        <taxon>Micrococcales</taxon>
        <taxon>Micrococcaceae</taxon>
        <taxon>Pseudarthrobacter</taxon>
    </lineage>
</organism>
<dbReference type="Proteomes" id="UP000002505">
    <property type="component" value="Chromosome"/>
</dbReference>
<dbReference type="AlphaFoldDB" id="B8HCM1"/>